<feature type="compositionally biased region" description="Basic and acidic residues" evidence="1">
    <location>
        <begin position="549"/>
        <end position="558"/>
    </location>
</feature>
<feature type="compositionally biased region" description="Basic and acidic residues" evidence="1">
    <location>
        <begin position="452"/>
        <end position="487"/>
    </location>
</feature>
<proteinExistence type="predicted"/>
<organism evidence="2 3">
    <name type="scientific">Phytophthora fragariaefolia</name>
    <dbReference type="NCBI Taxonomy" id="1490495"/>
    <lineage>
        <taxon>Eukaryota</taxon>
        <taxon>Sar</taxon>
        <taxon>Stramenopiles</taxon>
        <taxon>Oomycota</taxon>
        <taxon>Peronosporomycetes</taxon>
        <taxon>Peronosporales</taxon>
        <taxon>Peronosporaceae</taxon>
        <taxon>Phytophthora</taxon>
    </lineage>
</organism>
<accession>A0A9W6UCN7</accession>
<feature type="region of interest" description="Disordered" evidence="1">
    <location>
        <begin position="535"/>
        <end position="590"/>
    </location>
</feature>
<dbReference type="AlphaFoldDB" id="A0A9W6UCN7"/>
<reference evidence="2" key="1">
    <citation type="submission" date="2023-04" db="EMBL/GenBank/DDBJ databases">
        <title>Phytophthora fragariaefolia NBRC 109709.</title>
        <authorList>
            <person name="Ichikawa N."/>
            <person name="Sato H."/>
            <person name="Tonouchi N."/>
        </authorList>
    </citation>
    <scope>NUCLEOTIDE SEQUENCE</scope>
    <source>
        <strain evidence="2">NBRC 109709</strain>
    </source>
</reference>
<feature type="compositionally biased region" description="Basic and acidic residues" evidence="1">
    <location>
        <begin position="94"/>
        <end position="109"/>
    </location>
</feature>
<keyword evidence="3" id="KW-1185">Reference proteome</keyword>
<dbReference type="EMBL" id="BSXT01000547">
    <property type="protein sequence ID" value="GMF29797.1"/>
    <property type="molecule type" value="Genomic_DNA"/>
</dbReference>
<gene>
    <name evidence="2" type="ORF">Pfra01_000646000</name>
</gene>
<feature type="compositionally biased region" description="Low complexity" evidence="1">
    <location>
        <begin position="130"/>
        <end position="146"/>
    </location>
</feature>
<evidence type="ECO:0000313" key="3">
    <source>
        <dbReference type="Proteomes" id="UP001165121"/>
    </source>
</evidence>
<sequence>MARTRRKPAPGGVVTRSKSVPRTVNATTLTVVAPGSVPTTTTTLSAAATAQEAAMRTSTMDGDVNEERNMHSGVLVSAIQQLMSTVGRLKQRLGDMENERDAREPRLDVEANGAGSTDKASTPAALPTRTTTQAEPTSAPATTAAALRGGTHKKSAKDLELTPFKSSPTGVRVETRISKVVLAVEGARILRRGEWTDEELYYIVGNKLQDDAAKVWVQMNKKLIGAERTWSKLKAAMVRRCGERPDLAAAELREPENLEKAVDKATKIDDPIYNVARGMRNIWQAWAVSTHPGVVQMDGTTGLVTVVPGLEDESDMVSASPSAEGGRERDKLAYFTYPQVVFNKNTRFWAVPRDRVWNGRYWAPTKKEKTRPLTTHDSRTPDRRLSGKSERKAKVLLAVAKGSSSSSEESDVSITPSKGKKRRAPSICNEETKSGTAAVAQRNGAAVCGSKRPRDESEREDGTDQDRGCESVVHRPESAEESNEKAMKLTGASTTPMTAVLEAQMQPEMEHRDKGRDERYVATVRPAMAALRYVHTGSKEELPDGPCRMTEEGGKRADTGVGGETEEGEGPLGAGVVAGTGEGGGLDGADEEANHEKCVTATMGEGNSAVEKRRWSVTRLARKPARTP</sequence>
<name>A0A9W6UCN7_9STRA</name>
<feature type="region of interest" description="Disordered" evidence="1">
    <location>
        <begin position="94"/>
        <end position="157"/>
    </location>
</feature>
<feature type="compositionally biased region" description="Gly residues" evidence="1">
    <location>
        <begin position="570"/>
        <end position="587"/>
    </location>
</feature>
<evidence type="ECO:0000313" key="2">
    <source>
        <dbReference type="EMBL" id="GMF29797.1"/>
    </source>
</evidence>
<dbReference type="Proteomes" id="UP001165121">
    <property type="component" value="Unassembled WGS sequence"/>
</dbReference>
<protein>
    <submittedName>
        <fullName evidence="2">Unnamed protein product</fullName>
    </submittedName>
</protein>
<evidence type="ECO:0000256" key="1">
    <source>
        <dbReference type="SAM" id="MobiDB-lite"/>
    </source>
</evidence>
<feature type="region of interest" description="Disordered" evidence="1">
    <location>
        <begin position="368"/>
        <end position="495"/>
    </location>
</feature>
<feature type="compositionally biased region" description="Basic and acidic residues" evidence="1">
    <location>
        <begin position="368"/>
        <end position="393"/>
    </location>
</feature>
<comment type="caution">
    <text evidence="2">The sequence shown here is derived from an EMBL/GenBank/DDBJ whole genome shotgun (WGS) entry which is preliminary data.</text>
</comment>